<evidence type="ECO:0000313" key="2">
    <source>
        <dbReference type="EMBL" id="BAS19411.1"/>
    </source>
</evidence>
<evidence type="ECO:0000313" key="3">
    <source>
        <dbReference type="Proteomes" id="UP000066203"/>
    </source>
</evidence>
<dbReference type="Proteomes" id="UP000066203">
    <property type="component" value="Chromosome"/>
</dbReference>
<sequence length="85" mass="9732">MSEKKNRLSEAIESAVEKTLNSATEATSPHPDEYWYNLKTGEVEHGQQSAVTSLWGPFKTYEEAAHAMDRARERNEAWDKDSDWS</sequence>
<gene>
    <name evidence="2" type="ORF">RM6536_0164</name>
</gene>
<name>A0A0K2RX19_9MICC</name>
<dbReference type="RefSeq" id="WP_081094631.1">
    <property type="nucleotide sequence ID" value="NZ_AP014938.1"/>
</dbReference>
<feature type="compositionally biased region" description="Basic and acidic residues" evidence="1">
    <location>
        <begin position="1"/>
        <end position="10"/>
    </location>
</feature>
<dbReference type="PATRIC" id="fig|43675.28.peg.170"/>
<dbReference type="EMBL" id="AP014938">
    <property type="protein sequence ID" value="BAS19411.1"/>
    <property type="molecule type" value="Genomic_DNA"/>
</dbReference>
<evidence type="ECO:0008006" key="4">
    <source>
        <dbReference type="Google" id="ProtNLM"/>
    </source>
</evidence>
<feature type="region of interest" description="Disordered" evidence="1">
    <location>
        <begin position="1"/>
        <end position="33"/>
    </location>
</feature>
<dbReference type="AlphaFoldDB" id="A0A0K2RX19"/>
<protein>
    <recommendedName>
        <fullName evidence="4">SPOR domain-containing protein</fullName>
    </recommendedName>
</protein>
<organism evidence="2">
    <name type="scientific">Rothia mucilaginosa</name>
    <dbReference type="NCBI Taxonomy" id="43675"/>
    <lineage>
        <taxon>Bacteria</taxon>
        <taxon>Bacillati</taxon>
        <taxon>Actinomycetota</taxon>
        <taxon>Actinomycetes</taxon>
        <taxon>Micrococcales</taxon>
        <taxon>Micrococcaceae</taxon>
        <taxon>Rothia</taxon>
    </lineage>
</organism>
<reference evidence="3" key="1">
    <citation type="submission" date="2015-08" db="EMBL/GenBank/DDBJ databases">
        <title>Complete genome sequence of Rothia mucilaginosa strain NUM-Rm6536.</title>
        <authorList>
            <person name="Nambu T."/>
        </authorList>
    </citation>
    <scope>NUCLEOTIDE SEQUENCE [LARGE SCALE GENOMIC DNA]</scope>
    <source>
        <strain evidence="3">NUM-Rm6536</strain>
    </source>
</reference>
<evidence type="ECO:0000256" key="1">
    <source>
        <dbReference type="SAM" id="MobiDB-lite"/>
    </source>
</evidence>
<proteinExistence type="predicted"/>
<accession>A0A0K2RX19</accession>